<evidence type="ECO:0008006" key="3">
    <source>
        <dbReference type="Google" id="ProtNLM"/>
    </source>
</evidence>
<organism evidence="1 2">
    <name type="scientific">Cysteiniphilum litorale</name>
    <dbReference type="NCBI Taxonomy" id="2056700"/>
    <lineage>
        <taxon>Bacteria</taxon>
        <taxon>Pseudomonadati</taxon>
        <taxon>Pseudomonadota</taxon>
        <taxon>Gammaproteobacteria</taxon>
        <taxon>Thiotrichales</taxon>
        <taxon>Fastidiosibacteraceae</taxon>
        <taxon>Cysteiniphilum</taxon>
    </lineage>
</organism>
<evidence type="ECO:0000313" key="2">
    <source>
        <dbReference type="Proteomes" id="UP000636949"/>
    </source>
</evidence>
<dbReference type="Pfam" id="PF06685">
    <property type="entry name" value="DUF1186"/>
    <property type="match status" value="1"/>
</dbReference>
<keyword evidence="2" id="KW-1185">Reference proteome</keyword>
<dbReference type="EMBL" id="BMJS01000014">
    <property type="protein sequence ID" value="GGF98120.1"/>
    <property type="molecule type" value="Genomic_DNA"/>
</dbReference>
<reference evidence="1" key="2">
    <citation type="submission" date="2020-09" db="EMBL/GenBank/DDBJ databases">
        <authorList>
            <person name="Sun Q."/>
            <person name="Zhou Y."/>
        </authorList>
    </citation>
    <scope>NUCLEOTIDE SEQUENCE</scope>
    <source>
        <strain evidence="1">CGMCC 1.15758</strain>
    </source>
</reference>
<sequence>MSDAVEIRYNFEIQDEWYSSQTIKDIDSWSDYYLDEFLVKKPDELSELDNDDIRILVRDSFWWMYRLYLNKPNFWDEKKLKYFLCSHVPRYWIVENDLKLECLTNVLVVFIKWLDAQRVTTNQDNILRVIIDSQDEFQKNLNNKKLWSDRKTLKNGLRLPNLLGSASRGKYKANRPADEEEISEIMSSFIKKSGIDVEKNKLESKKIRSKKLRAATADDLNNYPNAATVYKKLNEIGYTYFPETELAAAIHYKDDISPMLLGCLDDLIANKGIDKYDTTLFMYAFYLLSIFRDQRAYPKIIKIMQLDRDNELLGDLITSYDLKNIIASTYNGDLSILDKLIKDSDAYFYARSAAIHSIVTLKVMGKIEQSTFENKLDYYLNYKYSNIAKEQKEMVTSVGSCILESDSLHLLNKLQELIIQNKIDIDHYGLESIRSSVDKIKNKADDCRTSPYHFIDDIKSTFGTWAMFHESSVSNHSNDQLLFSNKERSKKKAGRNDPCPCGSGKKYKKCCLLNS</sequence>
<dbReference type="OrthoDB" id="9805579at2"/>
<protein>
    <recommendedName>
        <fullName evidence="3">SEC-C motif-containing protein</fullName>
    </recommendedName>
</protein>
<gene>
    <name evidence="1" type="ORF">GCM10010995_14160</name>
</gene>
<name>A0A8J3E923_9GAMM</name>
<dbReference type="Gene3D" id="3.10.450.50">
    <property type="match status" value="1"/>
</dbReference>
<evidence type="ECO:0000313" key="1">
    <source>
        <dbReference type="EMBL" id="GGF98120.1"/>
    </source>
</evidence>
<dbReference type="Pfam" id="PF02810">
    <property type="entry name" value="SEC-C"/>
    <property type="match status" value="1"/>
</dbReference>
<accession>A0A8J3E923</accession>
<dbReference type="InterPro" id="IPR004027">
    <property type="entry name" value="SEC_C_motif"/>
</dbReference>
<dbReference type="RefSeq" id="WP_117002702.1">
    <property type="nucleotide sequence ID" value="NZ_BMJS01000014.1"/>
</dbReference>
<dbReference type="SUPFAM" id="SSF103642">
    <property type="entry name" value="Sec-C motif"/>
    <property type="match status" value="1"/>
</dbReference>
<reference evidence="1" key="1">
    <citation type="journal article" date="2014" name="Int. J. Syst. Evol. Microbiol.">
        <title>Complete genome sequence of Corynebacterium casei LMG S-19264T (=DSM 44701T), isolated from a smear-ripened cheese.</title>
        <authorList>
            <consortium name="US DOE Joint Genome Institute (JGI-PGF)"/>
            <person name="Walter F."/>
            <person name="Albersmeier A."/>
            <person name="Kalinowski J."/>
            <person name="Ruckert C."/>
        </authorList>
    </citation>
    <scope>NUCLEOTIDE SEQUENCE</scope>
    <source>
        <strain evidence="1">CGMCC 1.15758</strain>
    </source>
</reference>
<comment type="caution">
    <text evidence="1">The sequence shown here is derived from an EMBL/GenBank/DDBJ whole genome shotgun (WGS) entry which is preliminary data.</text>
</comment>
<dbReference type="Proteomes" id="UP000636949">
    <property type="component" value="Unassembled WGS sequence"/>
</dbReference>
<dbReference type="InterPro" id="IPR010602">
    <property type="entry name" value="DUF1186"/>
</dbReference>
<dbReference type="AlphaFoldDB" id="A0A8J3E923"/>
<proteinExistence type="predicted"/>